<dbReference type="Gene3D" id="1.10.10.60">
    <property type="entry name" value="Homeodomain-like"/>
    <property type="match status" value="1"/>
</dbReference>
<feature type="compositionally biased region" description="Low complexity" evidence="1">
    <location>
        <begin position="141"/>
        <end position="159"/>
    </location>
</feature>
<organism evidence="3 4">
    <name type="scientific">Coemansia pectinata</name>
    <dbReference type="NCBI Taxonomy" id="1052879"/>
    <lineage>
        <taxon>Eukaryota</taxon>
        <taxon>Fungi</taxon>
        <taxon>Fungi incertae sedis</taxon>
        <taxon>Zoopagomycota</taxon>
        <taxon>Kickxellomycotina</taxon>
        <taxon>Kickxellomycetes</taxon>
        <taxon>Kickxellales</taxon>
        <taxon>Kickxellaceae</taxon>
        <taxon>Coemansia</taxon>
    </lineage>
</organism>
<keyword evidence="4" id="KW-1185">Reference proteome</keyword>
<dbReference type="EMBL" id="JANBUH010000002">
    <property type="protein sequence ID" value="KAJ2757370.1"/>
    <property type="molecule type" value="Genomic_DNA"/>
</dbReference>
<feature type="compositionally biased region" description="Polar residues" evidence="1">
    <location>
        <begin position="213"/>
        <end position="247"/>
    </location>
</feature>
<feature type="region of interest" description="Disordered" evidence="1">
    <location>
        <begin position="198"/>
        <end position="381"/>
    </location>
</feature>
<feature type="compositionally biased region" description="Low complexity" evidence="1">
    <location>
        <begin position="340"/>
        <end position="354"/>
    </location>
</feature>
<feature type="region of interest" description="Disordered" evidence="1">
    <location>
        <begin position="633"/>
        <end position="718"/>
    </location>
</feature>
<protein>
    <recommendedName>
        <fullName evidence="2">Myb-like domain-containing protein</fullName>
    </recommendedName>
</protein>
<evidence type="ECO:0000259" key="2">
    <source>
        <dbReference type="PROSITE" id="PS50090"/>
    </source>
</evidence>
<feature type="region of interest" description="Disordered" evidence="1">
    <location>
        <begin position="572"/>
        <end position="593"/>
    </location>
</feature>
<name>A0A9W8H644_9FUNG</name>
<dbReference type="PANTHER" id="PTHR47595:SF1">
    <property type="entry name" value="MYB_SANT-LIKE DNA-BINDING DOMAIN-CONTAINING PROTEIN"/>
    <property type="match status" value="1"/>
</dbReference>
<feature type="compositionally biased region" description="Basic and acidic residues" evidence="1">
    <location>
        <begin position="538"/>
        <end position="551"/>
    </location>
</feature>
<dbReference type="AlphaFoldDB" id="A0A9W8H644"/>
<proteinExistence type="predicted"/>
<feature type="compositionally biased region" description="Basic and acidic residues" evidence="1">
    <location>
        <begin position="578"/>
        <end position="593"/>
    </location>
</feature>
<evidence type="ECO:0000313" key="3">
    <source>
        <dbReference type="EMBL" id="KAJ2757370.1"/>
    </source>
</evidence>
<dbReference type="InterPro" id="IPR001005">
    <property type="entry name" value="SANT/Myb"/>
</dbReference>
<gene>
    <name evidence="3" type="ORF">GGI19_000089</name>
</gene>
<feature type="domain" description="Myb-like" evidence="2">
    <location>
        <begin position="34"/>
        <end position="90"/>
    </location>
</feature>
<feature type="compositionally biased region" description="Polar residues" evidence="1">
    <location>
        <begin position="527"/>
        <end position="536"/>
    </location>
</feature>
<feature type="compositionally biased region" description="Polar residues" evidence="1">
    <location>
        <begin position="306"/>
        <end position="316"/>
    </location>
</feature>
<accession>A0A9W8H644</accession>
<comment type="caution">
    <text evidence="3">The sequence shown here is derived from an EMBL/GenBank/DDBJ whole genome shotgun (WGS) entry which is preliminary data.</text>
</comment>
<dbReference type="OrthoDB" id="691673at2759"/>
<evidence type="ECO:0000313" key="4">
    <source>
        <dbReference type="Proteomes" id="UP001140011"/>
    </source>
</evidence>
<evidence type="ECO:0000256" key="1">
    <source>
        <dbReference type="SAM" id="MobiDB-lite"/>
    </source>
</evidence>
<feature type="region of interest" description="Disordered" evidence="1">
    <location>
        <begin position="523"/>
        <end position="555"/>
    </location>
</feature>
<dbReference type="Pfam" id="PF13837">
    <property type="entry name" value="Myb_DNA-bind_4"/>
    <property type="match status" value="1"/>
</dbReference>
<dbReference type="PANTHER" id="PTHR47595">
    <property type="entry name" value="HEAT SHOCK 70 KDA PROTEIN 14"/>
    <property type="match status" value="1"/>
</dbReference>
<feature type="region of interest" description="Disordered" evidence="1">
    <location>
        <begin position="121"/>
        <end position="159"/>
    </location>
</feature>
<sequence length="718" mass="78483">MGTHDGGHGGPSAAAIAAAAASHTGMAISNSTHWSTEETKLLIRTWGDHREEFAEIKRNLSVWNKVLERLLNAGFVRTVEQCRNRWKFLETKYKTAARDIGSAGCTAWEFFDDMDLAKYGTTHRRNSSSSSAGMHRHLYESPSQSPSQQNSVLSMSSSQQLAQTQHQTALFADPYGRMLLPPIRPGAVAAPSIVSTDSARSMRHGSPALPVAVSSSQHSRLYQPRQSSPSANYTYHHNLSSAASSCPTHLHPPSQPQYYEAVATSTPPPPPPRRLSPLLLQQQQRSPQKQQLRQQAKLHRPPAGRSLTSQIQQQLNLRHPASPSVTYSHHPLAAGHLPESHSSTPDSTSPTSASIHAHPGAKVNVGPGYSNQSHAPTASSMRQHLCPDALGHTAYCRASSGPAELRVPSTRIDSNIIHAKLAHGATISSAQQPVSTLPLANKASAHHDRYEHYRNRTMSADDDSGRSHSEQGLRPSNEGTQSDVRGDATDKATTAVHIDRRNSDSRSVSADITPLDVSVSRKRKLQRTSMLLASNESEADRDGNEHGERSATNDVELVGTISRADLLDFLREQSQQRQQRESLRTEERRRNEDIRREEEWRFHEYQMSLIQLIQHSLVPFTVDGNSDLEQIDVARAPPVVSPRNPGREEETEGSADSLIAESRATEPSAKPPAESILSGKANSAEEVEMQSRTPSPGADDLGVSVSSPSLPQAEHSRA</sequence>
<feature type="region of interest" description="Disordered" evidence="1">
    <location>
        <begin position="456"/>
        <end position="511"/>
    </location>
</feature>
<feature type="compositionally biased region" description="Polar residues" evidence="1">
    <location>
        <begin position="369"/>
        <end position="381"/>
    </location>
</feature>
<dbReference type="PROSITE" id="PS50090">
    <property type="entry name" value="MYB_LIKE"/>
    <property type="match status" value="1"/>
</dbReference>
<dbReference type="InterPro" id="IPR044822">
    <property type="entry name" value="Myb_DNA-bind_4"/>
</dbReference>
<reference evidence="3" key="1">
    <citation type="submission" date="2022-07" db="EMBL/GenBank/DDBJ databases">
        <title>Phylogenomic reconstructions and comparative analyses of Kickxellomycotina fungi.</title>
        <authorList>
            <person name="Reynolds N.K."/>
            <person name="Stajich J.E."/>
            <person name="Barry K."/>
            <person name="Grigoriev I.V."/>
            <person name="Crous P."/>
            <person name="Smith M.E."/>
        </authorList>
    </citation>
    <scope>NUCLEOTIDE SEQUENCE</scope>
    <source>
        <strain evidence="3">BCRC 34297</strain>
    </source>
</reference>
<feature type="compositionally biased region" description="Low complexity" evidence="1">
    <location>
        <begin position="275"/>
        <end position="295"/>
    </location>
</feature>
<dbReference type="Proteomes" id="UP001140011">
    <property type="component" value="Unassembled WGS sequence"/>
</dbReference>